<organism evidence="2 3">
    <name type="scientific">Clostridium thailandense</name>
    <dbReference type="NCBI Taxonomy" id="2794346"/>
    <lineage>
        <taxon>Bacteria</taxon>
        <taxon>Bacillati</taxon>
        <taxon>Bacillota</taxon>
        <taxon>Clostridia</taxon>
        <taxon>Eubacteriales</taxon>
        <taxon>Clostridiaceae</taxon>
        <taxon>Clostridium</taxon>
    </lineage>
</organism>
<gene>
    <name evidence="2" type="ORF">I6U48_24650</name>
</gene>
<comment type="caution">
    <text evidence="2">The sequence shown here is derived from an EMBL/GenBank/DDBJ whole genome shotgun (WGS) entry which is preliminary data.</text>
</comment>
<dbReference type="RefSeq" id="WP_218323130.1">
    <property type="nucleotide sequence ID" value="NZ_JAEEGC010000153.1"/>
</dbReference>
<feature type="transmembrane region" description="Helical" evidence="1">
    <location>
        <begin position="51"/>
        <end position="74"/>
    </location>
</feature>
<feature type="transmembrane region" description="Helical" evidence="1">
    <location>
        <begin position="20"/>
        <end position="44"/>
    </location>
</feature>
<reference evidence="2" key="1">
    <citation type="submission" date="2020-12" db="EMBL/GenBank/DDBJ databases">
        <title>Clostridium thailandense sp. nov., a novel acetogenic bacterium isolated from peat land soil in Thailand.</title>
        <authorList>
            <person name="Chaikitkaew S."/>
            <person name="Birkeland N.K."/>
        </authorList>
    </citation>
    <scope>NUCLEOTIDE SEQUENCE</scope>
    <source>
        <strain evidence="2">PL3</strain>
    </source>
</reference>
<keyword evidence="1" id="KW-0472">Membrane</keyword>
<keyword evidence="3" id="KW-1185">Reference proteome</keyword>
<name>A0A949TNG1_9CLOT</name>
<evidence type="ECO:0000313" key="3">
    <source>
        <dbReference type="Proteomes" id="UP000694308"/>
    </source>
</evidence>
<evidence type="ECO:0000256" key="1">
    <source>
        <dbReference type="SAM" id="Phobius"/>
    </source>
</evidence>
<dbReference type="AlphaFoldDB" id="A0A949TNG1"/>
<keyword evidence="1" id="KW-0812">Transmembrane</keyword>
<dbReference type="Proteomes" id="UP000694308">
    <property type="component" value="Unassembled WGS sequence"/>
</dbReference>
<evidence type="ECO:0000313" key="2">
    <source>
        <dbReference type="EMBL" id="MBV7276084.1"/>
    </source>
</evidence>
<accession>A0A949TNG1</accession>
<sequence>MISKQQDKCINLSNSELTNVGIYSISHALIDGCCAAIIAANIALGKYDLGILSYYIVLYNIVAFALQAPVGLIVDKL</sequence>
<protein>
    <submittedName>
        <fullName evidence="2">Uncharacterized protein</fullName>
    </submittedName>
</protein>
<proteinExistence type="predicted"/>
<keyword evidence="1" id="KW-1133">Transmembrane helix</keyword>
<dbReference type="EMBL" id="JAEEGC010000153">
    <property type="protein sequence ID" value="MBV7276084.1"/>
    <property type="molecule type" value="Genomic_DNA"/>
</dbReference>